<dbReference type="AlphaFoldDB" id="A0AAE0Y755"/>
<protein>
    <recommendedName>
        <fullName evidence="4">PiggyBac transposable element-derived protein 4 C-terminal zinc-ribbon domain-containing protein</fullName>
    </recommendedName>
</protein>
<evidence type="ECO:0000313" key="3">
    <source>
        <dbReference type="Proteomes" id="UP001283361"/>
    </source>
</evidence>
<reference evidence="2" key="1">
    <citation type="journal article" date="2023" name="G3 (Bethesda)">
        <title>A reference genome for the long-term kleptoplast-retaining sea slug Elysia crispata morphotype clarki.</title>
        <authorList>
            <person name="Eastman K.E."/>
            <person name="Pendleton A.L."/>
            <person name="Shaikh M.A."/>
            <person name="Suttiyut T."/>
            <person name="Ogas R."/>
            <person name="Tomko P."/>
            <person name="Gavelis G."/>
            <person name="Widhalm J.R."/>
            <person name="Wisecaver J.H."/>
        </authorList>
    </citation>
    <scope>NUCLEOTIDE SEQUENCE</scope>
    <source>
        <strain evidence="2">ECLA1</strain>
    </source>
</reference>
<comment type="caution">
    <text evidence="2">The sequence shown here is derived from an EMBL/GenBank/DDBJ whole genome shotgun (WGS) entry which is preliminary data.</text>
</comment>
<proteinExistence type="predicted"/>
<keyword evidence="3" id="KW-1185">Reference proteome</keyword>
<feature type="region of interest" description="Disordered" evidence="1">
    <location>
        <begin position="36"/>
        <end position="55"/>
    </location>
</feature>
<evidence type="ECO:0000313" key="2">
    <source>
        <dbReference type="EMBL" id="KAK3734249.1"/>
    </source>
</evidence>
<organism evidence="2 3">
    <name type="scientific">Elysia crispata</name>
    <name type="common">lettuce slug</name>
    <dbReference type="NCBI Taxonomy" id="231223"/>
    <lineage>
        <taxon>Eukaryota</taxon>
        <taxon>Metazoa</taxon>
        <taxon>Spiralia</taxon>
        <taxon>Lophotrochozoa</taxon>
        <taxon>Mollusca</taxon>
        <taxon>Gastropoda</taxon>
        <taxon>Heterobranchia</taxon>
        <taxon>Euthyneura</taxon>
        <taxon>Panpulmonata</taxon>
        <taxon>Sacoglossa</taxon>
        <taxon>Placobranchoidea</taxon>
        <taxon>Plakobranchidae</taxon>
        <taxon>Elysia</taxon>
    </lineage>
</organism>
<evidence type="ECO:0000256" key="1">
    <source>
        <dbReference type="SAM" id="MobiDB-lite"/>
    </source>
</evidence>
<gene>
    <name evidence="2" type="ORF">RRG08_049667</name>
</gene>
<accession>A0AAE0Y755</accession>
<name>A0AAE0Y755_9GAST</name>
<dbReference type="Proteomes" id="UP001283361">
    <property type="component" value="Unassembled WGS sequence"/>
</dbReference>
<evidence type="ECO:0008006" key="4">
    <source>
        <dbReference type="Google" id="ProtNLM"/>
    </source>
</evidence>
<dbReference type="EMBL" id="JAWDGP010006856">
    <property type="protein sequence ID" value="KAK3734249.1"/>
    <property type="molecule type" value="Genomic_DNA"/>
</dbReference>
<sequence length="167" mass="18929">MAGVYFDPVFFIEKNKLVLDSVHGLTKARDGTVWAKTAPPFGRRPTPASNIFHPPPKQVIHSRSLSSVGATYKRRELVRPQIERRSALTNISLYLRSILTTALSVYSADEARQEELVEEEAHTAKKHGRCHVCPRRKDTKKVQRCSSCNNFVCKSNVKEQVVYQNCC</sequence>